<dbReference type="Proteomes" id="UP000092654">
    <property type="component" value="Plasmid pSJ52"/>
</dbReference>
<dbReference type="RefSeq" id="WP_008591917.1">
    <property type="nucleotide sequence ID" value="NZ_AMPQ01000040.1"/>
</dbReference>
<proteinExistence type="predicted"/>
<evidence type="ECO:0000259" key="1">
    <source>
        <dbReference type="Pfam" id="PF09862"/>
    </source>
</evidence>
<feature type="domain" description="YvlB/LiaX N-terminal" evidence="2">
    <location>
        <begin position="69"/>
        <end position="97"/>
    </location>
</feature>
<feature type="domain" description="DUF2089" evidence="1">
    <location>
        <begin position="13"/>
        <end position="57"/>
    </location>
</feature>
<dbReference type="Pfam" id="PF22746">
    <property type="entry name" value="SHOCT-like_DUF2089-C"/>
    <property type="match status" value="1"/>
</dbReference>
<reference evidence="3 6" key="2">
    <citation type="submission" date="2015-06" db="EMBL/GenBank/DDBJ databases">
        <title>Salimicrobium jeotgali MJ3, isolated from Myulchi jeot, a traditional Korean fermented seafood.</title>
        <authorList>
            <person name="Kim K.H."/>
            <person name="Jeon C.O."/>
            <person name="Jin H.M."/>
        </authorList>
    </citation>
    <scope>NUCLEOTIDE SEQUENCE [LARGE SCALE GENOMIC DNA]</scope>
    <source>
        <strain evidence="3 6">MJ3</strain>
        <plasmid evidence="3">pSJ52</plasmid>
        <plasmid evidence="6">psj52</plasmid>
    </source>
</reference>
<evidence type="ECO:0008006" key="7">
    <source>
        <dbReference type="Google" id="ProtNLM"/>
    </source>
</evidence>
<dbReference type="EMBL" id="CP011362">
    <property type="protein sequence ID" value="AKG05851.1"/>
    <property type="molecule type" value="Genomic_DNA"/>
</dbReference>
<accession>K2G8U2</accession>
<dbReference type="KEGG" id="sje:AAV35_013965"/>
<keyword evidence="5" id="KW-1185">Reference proteome</keyword>
<dbReference type="eggNOG" id="COG3877">
    <property type="taxonomic scope" value="Bacteria"/>
</dbReference>
<geneLocation type="plasmid" evidence="6">
    <name>psj52</name>
</geneLocation>
<name>K2G8U2_9BACI</name>
<evidence type="ECO:0000313" key="5">
    <source>
        <dbReference type="Proteomes" id="UP000011746"/>
    </source>
</evidence>
<dbReference type="OrthoDB" id="9797643at2"/>
<organism evidence="4 5">
    <name type="scientific">Salimicrobium jeotgali</name>
    <dbReference type="NCBI Taxonomy" id="1230341"/>
    <lineage>
        <taxon>Bacteria</taxon>
        <taxon>Bacillati</taxon>
        <taxon>Bacillota</taxon>
        <taxon>Bacilli</taxon>
        <taxon>Bacillales</taxon>
        <taxon>Bacillaceae</taxon>
        <taxon>Salimicrobium</taxon>
    </lineage>
</organism>
<dbReference type="EMBL" id="AMPQ01000040">
    <property type="protein sequence ID" value="EKE30782.1"/>
    <property type="molecule type" value="Genomic_DNA"/>
</dbReference>
<keyword evidence="3" id="KW-0614">Plasmid</keyword>
<dbReference type="Proteomes" id="UP000011746">
    <property type="component" value="Unassembled WGS sequence"/>
</dbReference>
<dbReference type="AlphaFoldDB" id="K2G8U2"/>
<evidence type="ECO:0000313" key="3">
    <source>
        <dbReference type="EMBL" id="AKG05851.1"/>
    </source>
</evidence>
<evidence type="ECO:0000259" key="2">
    <source>
        <dbReference type="Pfam" id="PF22746"/>
    </source>
</evidence>
<protein>
    <recommendedName>
        <fullName evidence="7">DUF2089 family protein</fullName>
    </recommendedName>
</protein>
<sequence length="98" mass="11529">MSGKNIPSWVLSLDVEDLEFIKKFVVNSGSLKKLADIYNVSYPTVRTRVDRLIHRIEIHNEQEEENLASFIRQLAIEERISLEDAKLLIEKYKVERKE</sequence>
<evidence type="ECO:0000313" key="6">
    <source>
        <dbReference type="Proteomes" id="UP000092654"/>
    </source>
</evidence>
<dbReference type="InterPro" id="IPR018658">
    <property type="entry name" value="DUF2089"/>
</dbReference>
<geneLocation type="plasmid" evidence="3">
    <name>pSJ52</name>
</geneLocation>
<gene>
    <name evidence="3" type="ORF">AAV35_013965</name>
    <name evidence="4" type="ORF">MJ3_11710</name>
</gene>
<reference evidence="4 5" key="1">
    <citation type="journal article" date="2012" name="J. Bacteriol.">
        <title>Draft Genome Sequence of Salimicrobium sp. Strain MJ3, Isolated from Myulchi-Jeot, Korean Fermented Seafood.</title>
        <authorList>
            <person name="Lee S.H."/>
            <person name="Jung J.Y."/>
            <person name="Jeon C.O."/>
        </authorList>
    </citation>
    <scope>NUCLEOTIDE SEQUENCE [LARGE SCALE GENOMIC DNA]</scope>
    <source>
        <strain evidence="4 5">MJ3</strain>
    </source>
</reference>
<dbReference type="InterPro" id="IPR053959">
    <property type="entry name" value="YvlB/LiaX_N"/>
</dbReference>
<evidence type="ECO:0000313" key="4">
    <source>
        <dbReference type="EMBL" id="EKE30782.1"/>
    </source>
</evidence>
<dbReference type="Pfam" id="PF09862">
    <property type="entry name" value="DUF2089"/>
    <property type="match status" value="1"/>
</dbReference>